<dbReference type="InterPro" id="IPR013657">
    <property type="entry name" value="SCL35B1-4/HUT1"/>
</dbReference>
<evidence type="ECO:0000256" key="4">
    <source>
        <dbReference type="ARBA" id="ARBA00022824"/>
    </source>
</evidence>
<dbReference type="AlphaFoldDB" id="W7TDF5"/>
<gene>
    <name evidence="9" type="ORF">Naga_100047g18</name>
</gene>
<evidence type="ECO:0000256" key="1">
    <source>
        <dbReference type="ARBA" id="ARBA00004477"/>
    </source>
</evidence>
<accession>W7TDF5</accession>
<feature type="transmembrane region" description="Helical" evidence="8">
    <location>
        <begin position="209"/>
        <end position="226"/>
    </location>
</feature>
<evidence type="ECO:0000256" key="5">
    <source>
        <dbReference type="ARBA" id="ARBA00022989"/>
    </source>
</evidence>
<comment type="subcellular location">
    <subcellularLocation>
        <location evidence="1">Endoplasmic reticulum membrane</location>
        <topology evidence="1">Multi-pass membrane protein</topology>
    </subcellularLocation>
</comment>
<evidence type="ECO:0000256" key="6">
    <source>
        <dbReference type="ARBA" id="ARBA00023136"/>
    </source>
</evidence>
<dbReference type="GO" id="GO:0005459">
    <property type="term" value="F:UDP-galactose transmembrane transporter activity"/>
    <property type="evidence" value="ECO:0007669"/>
    <property type="project" value="TreeGrafter"/>
</dbReference>
<evidence type="ECO:0000256" key="2">
    <source>
        <dbReference type="ARBA" id="ARBA00022448"/>
    </source>
</evidence>
<evidence type="ECO:0000256" key="3">
    <source>
        <dbReference type="ARBA" id="ARBA00022692"/>
    </source>
</evidence>
<keyword evidence="5 8" id="KW-1133">Transmembrane helix</keyword>
<feature type="region of interest" description="Disordered" evidence="7">
    <location>
        <begin position="58"/>
        <end position="79"/>
    </location>
</feature>
<evidence type="ECO:0000256" key="7">
    <source>
        <dbReference type="SAM" id="MobiDB-lite"/>
    </source>
</evidence>
<organism evidence="9 10">
    <name type="scientific">Nannochloropsis gaditana</name>
    <dbReference type="NCBI Taxonomy" id="72520"/>
    <lineage>
        <taxon>Eukaryota</taxon>
        <taxon>Sar</taxon>
        <taxon>Stramenopiles</taxon>
        <taxon>Ochrophyta</taxon>
        <taxon>Eustigmatophyceae</taxon>
        <taxon>Eustigmatales</taxon>
        <taxon>Monodopsidaceae</taxon>
        <taxon>Nannochloropsis</taxon>
    </lineage>
</organism>
<sequence length="491" mass="52254">MEGNGGIDSKSGSLMEEGGLRSSLASGEKGMQPMEVEMSGPAASTLFGGDAQLLKPKSLRRGSSTSSTKPEAPVKRSSSQMDVNTASGMIWLAVCFVGIMGSFIAYGIVMEYATSGGRKLHELSLIFVTSLLYSGTAYVGRYVRAEKPTTVAPARLMVLAMTSMGSTYCSVRSLRYVIYPVQVLAKSCKPIPVMLMGAIMGKKYPLKKYVNVLIITAGVAMFMMGRQKEGGEGAEGRAASKAKENATTAGAILLFISLCFDGGTGAYEDKLMAKHHVGPFDLMYNMHLGKAILAGLGLIVLGQINYFIRMCHETGFFLLLLGVSGAFGQVFIFVTISKFGALTCSIMGLARKVVTLVASIYIYGHSLNGIQTLGLVVAFAAMISGFFERKGKGAHGHGHAGGGGNAGKTEPLDREGGSMEDGRLNGGVDKSAIRSLVEEERRAHLQSEAKPLLAATDDGPEEEEREGKWGERVDMWVVEIGFPNDKTNLDG</sequence>
<evidence type="ECO:0000256" key="8">
    <source>
        <dbReference type="SAM" id="Phobius"/>
    </source>
</evidence>
<keyword evidence="10" id="KW-1185">Reference proteome</keyword>
<evidence type="ECO:0000313" key="9">
    <source>
        <dbReference type="EMBL" id="EWM24317.1"/>
    </source>
</evidence>
<feature type="region of interest" description="Disordered" evidence="7">
    <location>
        <begin position="394"/>
        <end position="427"/>
    </location>
</feature>
<feature type="transmembrane region" description="Helical" evidence="8">
    <location>
        <begin position="88"/>
        <end position="108"/>
    </location>
</feature>
<dbReference type="OrthoDB" id="78344at2759"/>
<dbReference type="PANTHER" id="PTHR10778">
    <property type="entry name" value="SOLUTE CARRIER FAMILY 35 MEMBER B"/>
    <property type="match status" value="1"/>
</dbReference>
<dbReference type="EMBL" id="AZIL01001305">
    <property type="protein sequence ID" value="EWM24317.1"/>
    <property type="molecule type" value="Genomic_DNA"/>
</dbReference>
<feature type="transmembrane region" description="Helical" evidence="8">
    <location>
        <begin position="120"/>
        <end position="140"/>
    </location>
</feature>
<proteinExistence type="predicted"/>
<dbReference type="GO" id="GO:0005460">
    <property type="term" value="F:UDP-glucose transmembrane transporter activity"/>
    <property type="evidence" value="ECO:0007669"/>
    <property type="project" value="TreeGrafter"/>
</dbReference>
<keyword evidence="4" id="KW-0256">Endoplasmic reticulum</keyword>
<feature type="transmembrane region" description="Helical" evidence="8">
    <location>
        <begin position="314"/>
        <end position="334"/>
    </location>
</feature>
<dbReference type="Proteomes" id="UP000019335">
    <property type="component" value="Chromosome 14"/>
</dbReference>
<dbReference type="Pfam" id="PF08449">
    <property type="entry name" value="UAA"/>
    <property type="match status" value="1"/>
</dbReference>
<reference evidence="9 10" key="1">
    <citation type="journal article" date="2014" name="Mol. Plant">
        <title>Chromosome Scale Genome Assembly and Transcriptome Profiling of Nannochloropsis gaditana in Nitrogen Depletion.</title>
        <authorList>
            <person name="Corteggiani Carpinelli E."/>
            <person name="Telatin A."/>
            <person name="Vitulo N."/>
            <person name="Forcato C."/>
            <person name="D'Angelo M."/>
            <person name="Schiavon R."/>
            <person name="Vezzi A."/>
            <person name="Giacometti G.M."/>
            <person name="Morosinotto T."/>
            <person name="Valle G."/>
        </authorList>
    </citation>
    <scope>NUCLEOTIDE SEQUENCE [LARGE SCALE GENOMIC DNA]</scope>
    <source>
        <strain evidence="9 10">B-31</strain>
    </source>
</reference>
<name>W7TDF5_9STRA</name>
<keyword evidence="6 8" id="KW-0472">Membrane</keyword>
<evidence type="ECO:0000313" key="10">
    <source>
        <dbReference type="Proteomes" id="UP000019335"/>
    </source>
</evidence>
<feature type="region of interest" description="Disordered" evidence="7">
    <location>
        <begin position="439"/>
        <end position="470"/>
    </location>
</feature>
<feature type="region of interest" description="Disordered" evidence="7">
    <location>
        <begin position="1"/>
        <end position="45"/>
    </location>
</feature>
<keyword evidence="2" id="KW-0813">Transport</keyword>
<dbReference type="GO" id="GO:0005789">
    <property type="term" value="C:endoplasmic reticulum membrane"/>
    <property type="evidence" value="ECO:0007669"/>
    <property type="project" value="UniProtKB-SubCell"/>
</dbReference>
<keyword evidence="3 8" id="KW-0812">Transmembrane</keyword>
<dbReference type="PANTHER" id="PTHR10778:SF10">
    <property type="entry name" value="SOLUTE CARRIER FAMILY 35 MEMBER B1"/>
    <property type="match status" value="1"/>
</dbReference>
<protein>
    <submittedName>
        <fullName evidence="9">Solute carrier family 35 member b1</fullName>
    </submittedName>
</protein>
<comment type="caution">
    <text evidence="9">The sequence shown here is derived from an EMBL/GenBank/DDBJ whole genome shotgun (WGS) entry which is preliminary data.</text>
</comment>
<feature type="compositionally biased region" description="Basic and acidic residues" evidence="7">
    <location>
        <begin position="410"/>
        <end position="423"/>
    </location>
</feature>
<dbReference type="GO" id="GO:0000139">
    <property type="term" value="C:Golgi membrane"/>
    <property type="evidence" value="ECO:0007669"/>
    <property type="project" value="TreeGrafter"/>
</dbReference>
<feature type="transmembrane region" description="Helical" evidence="8">
    <location>
        <begin position="288"/>
        <end position="308"/>
    </location>
</feature>